<gene>
    <name evidence="2" type="ORF">LCGC14_0476590</name>
</gene>
<evidence type="ECO:0000256" key="1">
    <source>
        <dbReference type="SAM" id="Phobius"/>
    </source>
</evidence>
<protein>
    <submittedName>
        <fullName evidence="2">Uncharacterized protein</fullName>
    </submittedName>
</protein>
<name>A0A0F9UXN1_9ZZZZ</name>
<proteinExistence type="predicted"/>
<comment type="caution">
    <text evidence="2">The sequence shown here is derived from an EMBL/GenBank/DDBJ whole genome shotgun (WGS) entry which is preliminary data.</text>
</comment>
<evidence type="ECO:0000313" key="2">
    <source>
        <dbReference type="EMBL" id="KKN65956.1"/>
    </source>
</evidence>
<dbReference type="AlphaFoldDB" id="A0A0F9UXN1"/>
<keyword evidence="1" id="KW-0812">Transmembrane</keyword>
<keyword evidence="1" id="KW-0472">Membrane</keyword>
<dbReference type="EMBL" id="LAZR01000513">
    <property type="protein sequence ID" value="KKN65956.1"/>
    <property type="molecule type" value="Genomic_DNA"/>
</dbReference>
<organism evidence="2">
    <name type="scientific">marine sediment metagenome</name>
    <dbReference type="NCBI Taxonomy" id="412755"/>
    <lineage>
        <taxon>unclassified sequences</taxon>
        <taxon>metagenomes</taxon>
        <taxon>ecological metagenomes</taxon>
    </lineage>
</organism>
<reference evidence="2" key="1">
    <citation type="journal article" date="2015" name="Nature">
        <title>Complex archaea that bridge the gap between prokaryotes and eukaryotes.</title>
        <authorList>
            <person name="Spang A."/>
            <person name="Saw J.H."/>
            <person name="Jorgensen S.L."/>
            <person name="Zaremba-Niedzwiedzka K."/>
            <person name="Martijn J."/>
            <person name="Lind A.E."/>
            <person name="van Eijk R."/>
            <person name="Schleper C."/>
            <person name="Guy L."/>
            <person name="Ettema T.J."/>
        </authorList>
    </citation>
    <scope>NUCLEOTIDE SEQUENCE</scope>
</reference>
<sequence>MTLTDGLIVLSVFAIFGYIIYVKLQSRNSPLTQKTREWFQKTKEKKERYSDTGKWQQTYNEKRNIM</sequence>
<accession>A0A0F9UXN1</accession>
<keyword evidence="1" id="KW-1133">Transmembrane helix</keyword>
<feature type="transmembrane region" description="Helical" evidence="1">
    <location>
        <begin position="6"/>
        <end position="24"/>
    </location>
</feature>